<keyword evidence="1" id="KW-0812">Transmembrane</keyword>
<dbReference type="Proteomes" id="UP000515512">
    <property type="component" value="Chromosome"/>
</dbReference>
<keyword evidence="3" id="KW-1185">Reference proteome</keyword>
<keyword evidence="1" id="KW-1133">Transmembrane helix</keyword>
<proteinExistence type="predicted"/>
<evidence type="ECO:0000313" key="3">
    <source>
        <dbReference type="Proteomes" id="UP000515512"/>
    </source>
</evidence>
<name>A0A7D6VJI7_9NOCA</name>
<feature type="transmembrane region" description="Helical" evidence="1">
    <location>
        <begin position="34"/>
        <end position="54"/>
    </location>
</feature>
<dbReference type="EMBL" id="CP059399">
    <property type="protein sequence ID" value="QLY34417.1"/>
    <property type="molecule type" value="Genomic_DNA"/>
</dbReference>
<organism evidence="2 3">
    <name type="scientific">Nocardia huaxiensis</name>
    <dbReference type="NCBI Taxonomy" id="2755382"/>
    <lineage>
        <taxon>Bacteria</taxon>
        <taxon>Bacillati</taxon>
        <taxon>Actinomycetota</taxon>
        <taxon>Actinomycetes</taxon>
        <taxon>Mycobacteriales</taxon>
        <taxon>Nocardiaceae</taxon>
        <taxon>Nocardia</taxon>
    </lineage>
</organism>
<accession>A0A7D6VJI7</accession>
<dbReference type="KEGG" id="nhu:H0264_15490"/>
<keyword evidence="1" id="KW-0472">Membrane</keyword>
<dbReference type="AlphaFoldDB" id="A0A7D6VJI7"/>
<evidence type="ECO:0000313" key="2">
    <source>
        <dbReference type="EMBL" id="QLY34417.1"/>
    </source>
</evidence>
<gene>
    <name evidence="2" type="ORF">H0264_15490</name>
</gene>
<evidence type="ECO:0000256" key="1">
    <source>
        <dbReference type="SAM" id="Phobius"/>
    </source>
</evidence>
<reference evidence="2 3" key="1">
    <citation type="submission" date="2020-07" db="EMBL/GenBank/DDBJ databases">
        <authorList>
            <person name="Zhuang K."/>
            <person name="Ran Y."/>
        </authorList>
    </citation>
    <scope>NUCLEOTIDE SEQUENCE [LARGE SCALE GENOMIC DNA]</scope>
    <source>
        <strain evidence="2 3">WCH-YHL-001</strain>
    </source>
</reference>
<protein>
    <submittedName>
        <fullName evidence="2">Uncharacterized protein</fullName>
    </submittedName>
</protein>
<feature type="transmembrane region" description="Helical" evidence="1">
    <location>
        <begin position="74"/>
        <end position="97"/>
    </location>
</feature>
<sequence>MNTISMLVMALGVIQQLAAVVTIALVFRRDRRAPIAAMAVGAASAIGFTVVHLLPDWFGPLSDSFINPPASARVTGFSWFAALFEIVAALAIAAAGLRARAGRG</sequence>
<feature type="transmembrane region" description="Helical" evidence="1">
    <location>
        <begin position="6"/>
        <end position="27"/>
    </location>
</feature>